<organism evidence="3 4">
    <name type="scientific">Cladophialophora chaetospira</name>
    <dbReference type="NCBI Taxonomy" id="386627"/>
    <lineage>
        <taxon>Eukaryota</taxon>
        <taxon>Fungi</taxon>
        <taxon>Dikarya</taxon>
        <taxon>Ascomycota</taxon>
        <taxon>Pezizomycotina</taxon>
        <taxon>Eurotiomycetes</taxon>
        <taxon>Chaetothyriomycetidae</taxon>
        <taxon>Chaetothyriales</taxon>
        <taxon>Herpotrichiellaceae</taxon>
        <taxon>Cladophialophora</taxon>
    </lineage>
</organism>
<dbReference type="EMBL" id="JAPDRK010000027">
    <property type="protein sequence ID" value="KAJ9602323.1"/>
    <property type="molecule type" value="Genomic_DNA"/>
</dbReference>
<proteinExistence type="predicted"/>
<dbReference type="PANTHER" id="PTHR24148">
    <property type="entry name" value="ANKYRIN REPEAT DOMAIN-CONTAINING PROTEIN 39 HOMOLOG-RELATED"/>
    <property type="match status" value="1"/>
</dbReference>
<accession>A0AA38WWA2</accession>
<reference evidence="3" key="1">
    <citation type="submission" date="2022-10" db="EMBL/GenBank/DDBJ databases">
        <title>Culturing micro-colonial fungi from biological soil crusts in the Mojave desert and describing Neophaeococcomyces mojavensis, and introducing the new genera and species Taxawa tesnikishii.</title>
        <authorList>
            <person name="Kurbessoian T."/>
            <person name="Stajich J.E."/>
        </authorList>
    </citation>
    <scope>NUCLEOTIDE SEQUENCE</scope>
    <source>
        <strain evidence="3">TK_41</strain>
    </source>
</reference>
<comment type="caution">
    <text evidence="3">The sequence shown here is derived from an EMBL/GenBank/DDBJ whole genome shotgun (WGS) entry which is preliminary data.</text>
</comment>
<feature type="domain" description="Heterokaryon incompatibility" evidence="2">
    <location>
        <begin position="34"/>
        <end position="225"/>
    </location>
</feature>
<name>A0AA38WWA2_9EURO</name>
<protein>
    <recommendedName>
        <fullName evidence="2">Heterokaryon incompatibility domain-containing protein</fullName>
    </recommendedName>
</protein>
<sequence>MFETVVDLAEITDVFFTEIRCTLKAVDLDDSPEYDAISYTWGEDNGAWCMIYINNHPSLIRPNLFRALRRVRSSDEVRTLWIDALSIAQDDLEEKAQQVMMIGRIFRQAACVRAWLGEQTENSLSQTMFRDIQDAVASRAILCSNTLFYLSLLAEVAGVAGIIICGSVRAASAVMPLAILVITLMLFTLFLLWYQPRSRKAVRELSAWRALMERAYWSRLWVIQELVLAQKVILHCGDEIADWDELTEFPYGGNHPKYQRLPTVMERVSYLYERQQSRKEVDPIFRIADLRHHDTADTGEWYQRRKWLFELMYDVRDTACADQRDRVYSLLSVDFEQETEEKHINPDYTKSIPELYVEVLKKRVSEISEDIRPSALAKLALGLSLDPTQMSDILRLLEGDDHHEEVKLSFKTHQNYTGGSDQV</sequence>
<evidence type="ECO:0000259" key="2">
    <source>
        <dbReference type="Pfam" id="PF06985"/>
    </source>
</evidence>
<dbReference type="InterPro" id="IPR010730">
    <property type="entry name" value="HET"/>
</dbReference>
<evidence type="ECO:0000313" key="3">
    <source>
        <dbReference type="EMBL" id="KAJ9602323.1"/>
    </source>
</evidence>
<evidence type="ECO:0000313" key="4">
    <source>
        <dbReference type="Proteomes" id="UP001172673"/>
    </source>
</evidence>
<keyword evidence="1" id="KW-0812">Transmembrane</keyword>
<dbReference type="InterPro" id="IPR052895">
    <property type="entry name" value="HetReg/Transcr_Mod"/>
</dbReference>
<dbReference type="PANTHER" id="PTHR24148:SF64">
    <property type="entry name" value="HETEROKARYON INCOMPATIBILITY DOMAIN-CONTAINING PROTEIN"/>
    <property type="match status" value="1"/>
</dbReference>
<dbReference type="Proteomes" id="UP001172673">
    <property type="component" value="Unassembled WGS sequence"/>
</dbReference>
<evidence type="ECO:0000256" key="1">
    <source>
        <dbReference type="SAM" id="Phobius"/>
    </source>
</evidence>
<keyword evidence="1" id="KW-1133">Transmembrane helix</keyword>
<feature type="transmembrane region" description="Helical" evidence="1">
    <location>
        <begin position="175"/>
        <end position="194"/>
    </location>
</feature>
<gene>
    <name evidence="3" type="ORF">H2200_013178</name>
</gene>
<dbReference type="AlphaFoldDB" id="A0AA38WWA2"/>
<keyword evidence="4" id="KW-1185">Reference proteome</keyword>
<keyword evidence="1" id="KW-0472">Membrane</keyword>
<feature type="transmembrane region" description="Helical" evidence="1">
    <location>
        <begin position="147"/>
        <end position="169"/>
    </location>
</feature>
<dbReference type="Pfam" id="PF06985">
    <property type="entry name" value="HET"/>
    <property type="match status" value="1"/>
</dbReference>